<comment type="catalytic activity">
    <reaction evidence="7 8">
        <text>cytidine(34) in tRNA(Ile2) + L-lysine + ATP = lysidine(34) in tRNA(Ile2) + AMP + diphosphate + H(+)</text>
        <dbReference type="Rhea" id="RHEA:43744"/>
        <dbReference type="Rhea" id="RHEA-COMP:10625"/>
        <dbReference type="Rhea" id="RHEA-COMP:10670"/>
        <dbReference type="ChEBI" id="CHEBI:15378"/>
        <dbReference type="ChEBI" id="CHEBI:30616"/>
        <dbReference type="ChEBI" id="CHEBI:32551"/>
        <dbReference type="ChEBI" id="CHEBI:33019"/>
        <dbReference type="ChEBI" id="CHEBI:82748"/>
        <dbReference type="ChEBI" id="CHEBI:83665"/>
        <dbReference type="ChEBI" id="CHEBI:456215"/>
        <dbReference type="EC" id="6.3.4.19"/>
    </reaction>
</comment>
<comment type="caution">
    <text evidence="10">The sequence shown here is derived from an EMBL/GenBank/DDBJ whole genome shotgun (WGS) entry which is preliminary data.</text>
</comment>
<evidence type="ECO:0000256" key="2">
    <source>
        <dbReference type="ARBA" id="ARBA00022490"/>
    </source>
</evidence>
<keyword evidence="2 8" id="KW-0963">Cytoplasm</keyword>
<keyword evidence="6 8" id="KW-0067">ATP-binding</keyword>
<dbReference type="NCBIfam" id="TIGR02433">
    <property type="entry name" value="lysidine_TilS_C"/>
    <property type="match status" value="1"/>
</dbReference>
<dbReference type="InterPro" id="IPR012795">
    <property type="entry name" value="tRNA_Ile_lys_synt_N"/>
</dbReference>
<evidence type="ECO:0000256" key="6">
    <source>
        <dbReference type="ARBA" id="ARBA00022840"/>
    </source>
</evidence>
<dbReference type="SMART" id="SM00977">
    <property type="entry name" value="TilS_C"/>
    <property type="match status" value="1"/>
</dbReference>
<evidence type="ECO:0000259" key="9">
    <source>
        <dbReference type="SMART" id="SM00977"/>
    </source>
</evidence>
<feature type="domain" description="Lysidine-tRNA(Ile) synthetase C-terminal" evidence="9">
    <location>
        <begin position="366"/>
        <end position="439"/>
    </location>
</feature>
<dbReference type="InterPro" id="IPR014729">
    <property type="entry name" value="Rossmann-like_a/b/a_fold"/>
</dbReference>
<comment type="subcellular location">
    <subcellularLocation>
        <location evidence="1 8">Cytoplasm</location>
    </subcellularLocation>
</comment>
<dbReference type="Gene3D" id="3.40.50.620">
    <property type="entry name" value="HUPs"/>
    <property type="match status" value="1"/>
</dbReference>
<evidence type="ECO:0000313" key="10">
    <source>
        <dbReference type="EMBL" id="OGI38901.1"/>
    </source>
</evidence>
<protein>
    <recommendedName>
        <fullName evidence="8">tRNA(Ile)-lysidine synthase</fullName>
        <ecNumber evidence="8">6.3.4.19</ecNumber>
    </recommendedName>
    <alternativeName>
        <fullName evidence="8">tRNA(Ile)-2-lysyl-cytidine synthase</fullName>
    </alternativeName>
    <alternativeName>
        <fullName evidence="8">tRNA(Ile)-lysidine synthetase</fullName>
    </alternativeName>
</protein>
<keyword evidence="3 8" id="KW-0436">Ligase</keyword>
<dbReference type="STRING" id="1817756.A2140_00950"/>
<accession>A0A1F6T142</accession>
<dbReference type="AlphaFoldDB" id="A0A1F6T142"/>
<dbReference type="SUPFAM" id="SSF52402">
    <property type="entry name" value="Adenine nucleotide alpha hydrolases-like"/>
    <property type="match status" value="1"/>
</dbReference>
<dbReference type="SUPFAM" id="SSF56037">
    <property type="entry name" value="PheT/TilS domain"/>
    <property type="match status" value="1"/>
</dbReference>
<evidence type="ECO:0000256" key="7">
    <source>
        <dbReference type="ARBA" id="ARBA00048539"/>
    </source>
</evidence>
<dbReference type="SUPFAM" id="SSF82829">
    <property type="entry name" value="MesJ substrate recognition domain-like"/>
    <property type="match status" value="1"/>
</dbReference>
<dbReference type="Pfam" id="PF11734">
    <property type="entry name" value="TilS_C"/>
    <property type="match status" value="1"/>
</dbReference>
<evidence type="ECO:0000256" key="1">
    <source>
        <dbReference type="ARBA" id="ARBA00004496"/>
    </source>
</evidence>
<reference evidence="10 11" key="1">
    <citation type="journal article" date="2016" name="Nat. Commun.">
        <title>Thousands of microbial genomes shed light on interconnected biogeochemical processes in an aquifer system.</title>
        <authorList>
            <person name="Anantharaman K."/>
            <person name="Brown C.T."/>
            <person name="Hug L.A."/>
            <person name="Sharon I."/>
            <person name="Castelle C.J."/>
            <person name="Probst A.J."/>
            <person name="Thomas B.C."/>
            <person name="Singh A."/>
            <person name="Wilkins M.J."/>
            <person name="Karaoz U."/>
            <person name="Brodie E.L."/>
            <person name="Williams K.H."/>
            <person name="Hubbard S.S."/>
            <person name="Banfield J.F."/>
        </authorList>
    </citation>
    <scope>NUCLEOTIDE SEQUENCE [LARGE SCALE GENOMIC DNA]</scope>
</reference>
<dbReference type="GO" id="GO:0005737">
    <property type="term" value="C:cytoplasm"/>
    <property type="evidence" value="ECO:0007669"/>
    <property type="project" value="UniProtKB-SubCell"/>
</dbReference>
<dbReference type="CDD" id="cd01992">
    <property type="entry name" value="TilS_N"/>
    <property type="match status" value="1"/>
</dbReference>
<organism evidence="10 11">
    <name type="scientific">Candidatus Muproteobacteria bacterium RBG_16_62_13</name>
    <dbReference type="NCBI Taxonomy" id="1817756"/>
    <lineage>
        <taxon>Bacteria</taxon>
        <taxon>Pseudomonadati</taxon>
        <taxon>Pseudomonadota</taxon>
        <taxon>Candidatus Muproteobacteria</taxon>
    </lineage>
</organism>
<dbReference type="InterPro" id="IPR015262">
    <property type="entry name" value="tRNA_Ile_lys_synt_subst-bd"/>
</dbReference>
<keyword evidence="4 8" id="KW-0819">tRNA processing</keyword>
<dbReference type="PANTHER" id="PTHR43033">
    <property type="entry name" value="TRNA(ILE)-LYSIDINE SYNTHASE-RELATED"/>
    <property type="match status" value="1"/>
</dbReference>
<evidence type="ECO:0000256" key="3">
    <source>
        <dbReference type="ARBA" id="ARBA00022598"/>
    </source>
</evidence>
<feature type="binding site" evidence="8">
    <location>
        <begin position="29"/>
        <end position="34"/>
    </location>
    <ligand>
        <name>ATP</name>
        <dbReference type="ChEBI" id="CHEBI:30616"/>
    </ligand>
</feature>
<dbReference type="InterPro" id="IPR011063">
    <property type="entry name" value="TilS/TtcA_N"/>
</dbReference>
<dbReference type="GO" id="GO:0006400">
    <property type="term" value="P:tRNA modification"/>
    <property type="evidence" value="ECO:0007669"/>
    <property type="project" value="UniProtKB-UniRule"/>
</dbReference>
<evidence type="ECO:0000256" key="8">
    <source>
        <dbReference type="HAMAP-Rule" id="MF_01161"/>
    </source>
</evidence>
<comment type="similarity">
    <text evidence="8">Belongs to the tRNA(Ile)-lysidine synthase family.</text>
</comment>
<gene>
    <name evidence="8" type="primary">tilS</name>
    <name evidence="10" type="ORF">A2140_00950</name>
</gene>
<dbReference type="PANTHER" id="PTHR43033:SF1">
    <property type="entry name" value="TRNA(ILE)-LYSIDINE SYNTHASE-RELATED"/>
    <property type="match status" value="1"/>
</dbReference>
<dbReference type="Pfam" id="PF09179">
    <property type="entry name" value="TilS"/>
    <property type="match status" value="1"/>
</dbReference>
<sequence>MIFSPDSLSGILSQSRRIAPATTLKVAYSGGLDSTVLLQALARLRSAAGWSLEAIHVQHGLHPQAEAWLEHCRHFCDALSVPLRLERVHIGDTAGSGLEAAARRARYAALLRQLGAGDVLLTAHHQDDQAETLLLQLLRGAGVAGLAAMPAEAPLGAGWHIRPLLPFGRDTLHAYALSEGLRWIEDSSNLDTRLGRNFLRHRVVPLIKGRWPSATTALSRAAGHAAEASGLMTAMATSDLARCRRVDGSLALSPLARLPAPQQRNVLRQWIRAQGLSPPPAHTIESLLDLTRSRPNTGHAELLIGDHCVYFYQDGFHLVNAQADEPAQPLAWNPAQPLNLPGDRQMRLTDTIGAGLSKAAITGRRLTVDWRQGGESCRLAGQPHQQALKKILQSSAVPPWERHRIPLLRVDGELAAIGDRWVCEPFVARAHEAGFLLRIGPGPGH</sequence>
<dbReference type="Gene3D" id="1.20.59.20">
    <property type="match status" value="1"/>
</dbReference>
<evidence type="ECO:0000256" key="5">
    <source>
        <dbReference type="ARBA" id="ARBA00022741"/>
    </source>
</evidence>
<proteinExistence type="inferred from homology"/>
<dbReference type="HAMAP" id="MF_01161">
    <property type="entry name" value="tRNA_Ile_lys_synt"/>
    <property type="match status" value="1"/>
</dbReference>
<dbReference type="Proteomes" id="UP000178379">
    <property type="component" value="Unassembled WGS sequence"/>
</dbReference>
<dbReference type="InterPro" id="IPR012094">
    <property type="entry name" value="tRNA_Ile_lys_synt"/>
</dbReference>
<dbReference type="InterPro" id="IPR012796">
    <property type="entry name" value="Lysidine-tRNA-synth_C"/>
</dbReference>
<dbReference type="GO" id="GO:0032267">
    <property type="term" value="F:tRNA(Ile)-lysidine synthase activity"/>
    <property type="evidence" value="ECO:0007669"/>
    <property type="project" value="UniProtKB-EC"/>
</dbReference>
<name>A0A1F6T142_9PROT</name>
<dbReference type="NCBIfam" id="TIGR02432">
    <property type="entry name" value="lysidine_TilS_N"/>
    <property type="match status" value="1"/>
</dbReference>
<dbReference type="EC" id="6.3.4.19" evidence="8"/>
<keyword evidence="5 8" id="KW-0547">Nucleotide-binding</keyword>
<dbReference type="GO" id="GO:0005524">
    <property type="term" value="F:ATP binding"/>
    <property type="evidence" value="ECO:0007669"/>
    <property type="project" value="UniProtKB-UniRule"/>
</dbReference>
<evidence type="ECO:0000313" key="11">
    <source>
        <dbReference type="Proteomes" id="UP000178379"/>
    </source>
</evidence>
<dbReference type="Pfam" id="PF01171">
    <property type="entry name" value="ATP_bind_3"/>
    <property type="match status" value="1"/>
</dbReference>
<dbReference type="EMBL" id="MFSQ01000111">
    <property type="protein sequence ID" value="OGI38901.1"/>
    <property type="molecule type" value="Genomic_DNA"/>
</dbReference>
<comment type="domain">
    <text evidence="8">The N-terminal region contains the highly conserved SGGXDS motif, predicted to be a P-loop motif involved in ATP binding.</text>
</comment>
<evidence type="ECO:0000256" key="4">
    <source>
        <dbReference type="ARBA" id="ARBA00022694"/>
    </source>
</evidence>
<comment type="function">
    <text evidence="8">Ligates lysine onto the cytidine present at position 34 of the AUA codon-specific tRNA(Ile) that contains the anticodon CAU, in an ATP-dependent manner. Cytidine is converted to lysidine, thus changing the amino acid specificity of the tRNA from methionine to isoleucine.</text>
</comment>